<organism evidence="2 3">
    <name type="scientific">Mesorhizobium kowhaii</name>
    <dbReference type="NCBI Taxonomy" id="1300272"/>
    <lineage>
        <taxon>Bacteria</taxon>
        <taxon>Pseudomonadati</taxon>
        <taxon>Pseudomonadota</taxon>
        <taxon>Alphaproteobacteria</taxon>
        <taxon>Hyphomicrobiales</taxon>
        <taxon>Phyllobacteriaceae</taxon>
        <taxon>Mesorhizobium</taxon>
    </lineage>
</organism>
<keyword evidence="1" id="KW-0472">Membrane</keyword>
<reference evidence="3" key="1">
    <citation type="submission" date="2017-03" db="EMBL/GenBank/DDBJ databases">
        <authorList>
            <person name="Safronova V.I."/>
            <person name="Sazanova A.L."/>
            <person name="Chirak E.R."/>
        </authorList>
    </citation>
    <scope>NUCLEOTIDE SEQUENCE [LARGE SCALE GENOMIC DNA]</scope>
    <source>
        <strain evidence="3">Ach-343</strain>
    </source>
</reference>
<keyword evidence="1" id="KW-1133">Transmembrane helix</keyword>
<proteinExistence type="predicted"/>
<evidence type="ECO:0000313" key="3">
    <source>
        <dbReference type="Proteomes" id="UP000248616"/>
    </source>
</evidence>
<dbReference type="AlphaFoldDB" id="A0A2W7BUN5"/>
<dbReference type="OrthoDB" id="8098227at2"/>
<evidence type="ECO:0000256" key="1">
    <source>
        <dbReference type="SAM" id="Phobius"/>
    </source>
</evidence>
<gene>
    <name evidence="2" type="ORF">B5V02_34830</name>
</gene>
<feature type="transmembrane region" description="Helical" evidence="1">
    <location>
        <begin position="30"/>
        <end position="48"/>
    </location>
</feature>
<accession>A0A2W7BUN5</accession>
<evidence type="ECO:0000313" key="2">
    <source>
        <dbReference type="EMBL" id="PZV34304.1"/>
    </source>
</evidence>
<keyword evidence="3" id="KW-1185">Reference proteome</keyword>
<keyword evidence="1" id="KW-0812">Transmembrane</keyword>
<protein>
    <submittedName>
        <fullName evidence="2">Uncharacterized protein</fullName>
    </submittedName>
</protein>
<name>A0A2W7BUN5_9HYPH</name>
<dbReference type="Proteomes" id="UP000248616">
    <property type="component" value="Unassembled WGS sequence"/>
</dbReference>
<dbReference type="RefSeq" id="WP_111548523.1">
    <property type="nucleotide sequence ID" value="NZ_MZXV01000076.1"/>
</dbReference>
<sequence length="69" mass="7278">MNDLFSAHWTSTGRKAGEQEIDWLQQPASGFGRLLVAVAIIGVGVCFLDHAAGKGPADSLIASSYDSSR</sequence>
<comment type="caution">
    <text evidence="2">The sequence shown here is derived from an EMBL/GenBank/DDBJ whole genome shotgun (WGS) entry which is preliminary data.</text>
</comment>
<dbReference type="EMBL" id="MZXV01000076">
    <property type="protein sequence ID" value="PZV34304.1"/>
    <property type="molecule type" value="Genomic_DNA"/>
</dbReference>